<evidence type="ECO:0000256" key="1">
    <source>
        <dbReference type="SAM" id="Phobius"/>
    </source>
</evidence>
<dbReference type="AlphaFoldDB" id="A0A849AIT3"/>
<name>A0A849AIT3_9MICO</name>
<accession>A0A849AIT3</accession>
<feature type="transmembrane region" description="Helical" evidence="1">
    <location>
        <begin position="307"/>
        <end position="327"/>
    </location>
</feature>
<organism evidence="2 3">
    <name type="scientific">Flexivirga aerilata</name>
    <dbReference type="NCBI Taxonomy" id="1656889"/>
    <lineage>
        <taxon>Bacteria</taxon>
        <taxon>Bacillati</taxon>
        <taxon>Actinomycetota</taxon>
        <taxon>Actinomycetes</taxon>
        <taxon>Micrococcales</taxon>
        <taxon>Dermacoccaceae</taxon>
        <taxon>Flexivirga</taxon>
    </lineage>
</organism>
<protein>
    <recommendedName>
        <fullName evidence="4">Glycosyltransferase RgtA/B/C/D-like domain-containing protein</fullName>
    </recommendedName>
</protein>
<gene>
    <name evidence="2" type="ORF">HJ588_07710</name>
</gene>
<feature type="transmembrane region" description="Helical" evidence="1">
    <location>
        <begin position="95"/>
        <end position="124"/>
    </location>
</feature>
<keyword evidence="1" id="KW-0812">Transmembrane</keyword>
<evidence type="ECO:0000313" key="3">
    <source>
        <dbReference type="Proteomes" id="UP000557772"/>
    </source>
</evidence>
<dbReference type="EMBL" id="JABENB010000001">
    <property type="protein sequence ID" value="NNG39158.1"/>
    <property type="molecule type" value="Genomic_DNA"/>
</dbReference>
<proteinExistence type="predicted"/>
<feature type="transmembrane region" description="Helical" evidence="1">
    <location>
        <begin position="179"/>
        <end position="206"/>
    </location>
</feature>
<feature type="transmembrane region" description="Helical" evidence="1">
    <location>
        <begin position="334"/>
        <end position="353"/>
    </location>
</feature>
<keyword evidence="1" id="KW-1133">Transmembrane helix</keyword>
<feature type="transmembrane region" description="Helical" evidence="1">
    <location>
        <begin position="226"/>
        <end position="245"/>
    </location>
</feature>
<keyword evidence="1" id="KW-0472">Membrane</keyword>
<keyword evidence="3" id="KW-1185">Reference proteome</keyword>
<sequence length="394" mass="43631">MLDHRLLLCVAVAYLAFRLFSAIVMALVASHQDLGFVYYSTGRQDYWEMTHVWDGRWYQRIVEDGYPGTLPRDSSGNVAQNQWAFYPMYPMLVSALMWLTGGSFAVVGSLLSLVLGLVAALLMAVLFRQQVGAVAAFGAVCVYAAAPPSPVLQMTYTESLAMVLLLVALLGFQRHNWWLVTLAALACGVARPIAVPLALVALVVAWHRWKERDRRPISRGEWAGMASALVACGLSWAIWPVYAGLRTGSFSAYTDTMAAWRGGGSITYFVSWAGNFDRLFGPVGAAFWLTVMIVGFLALVLGPWASALGTVLRTWVLAYGFYLLAVLDAWTSTYRYLLLMFPIAVVLIGAGWQDRRNWLFVGPRTVIWVVLGLGWQVWWCWTLLVLTHIGGDAI</sequence>
<comment type="caution">
    <text evidence="2">The sequence shown here is derived from an EMBL/GenBank/DDBJ whole genome shotgun (WGS) entry which is preliminary data.</text>
</comment>
<evidence type="ECO:0000313" key="2">
    <source>
        <dbReference type="EMBL" id="NNG39158.1"/>
    </source>
</evidence>
<feature type="transmembrane region" description="Helical" evidence="1">
    <location>
        <begin position="365"/>
        <end position="386"/>
    </location>
</feature>
<feature type="transmembrane region" description="Helical" evidence="1">
    <location>
        <begin position="279"/>
        <end position="301"/>
    </location>
</feature>
<evidence type="ECO:0008006" key="4">
    <source>
        <dbReference type="Google" id="ProtNLM"/>
    </source>
</evidence>
<dbReference type="Proteomes" id="UP000557772">
    <property type="component" value="Unassembled WGS sequence"/>
</dbReference>
<feature type="transmembrane region" description="Helical" evidence="1">
    <location>
        <begin position="154"/>
        <end position="172"/>
    </location>
</feature>
<reference evidence="2 3" key="1">
    <citation type="submission" date="2020-05" db="EMBL/GenBank/DDBJ databases">
        <title>Flexivirga sp. ID2601S isolated from air conditioner.</title>
        <authorList>
            <person name="Kim D.H."/>
        </authorList>
    </citation>
    <scope>NUCLEOTIDE SEQUENCE [LARGE SCALE GENOMIC DNA]</scope>
    <source>
        <strain evidence="2 3">ID2601S</strain>
    </source>
</reference>
<feature type="transmembrane region" description="Helical" evidence="1">
    <location>
        <begin position="131"/>
        <end position="148"/>
    </location>
</feature>